<dbReference type="Proteomes" id="UP000705379">
    <property type="component" value="Unassembled WGS sequence"/>
</dbReference>
<dbReference type="InterPro" id="IPR029063">
    <property type="entry name" value="SAM-dependent_MTases_sf"/>
</dbReference>
<dbReference type="CDD" id="cd02440">
    <property type="entry name" value="AdoMet_MTases"/>
    <property type="match status" value="1"/>
</dbReference>
<proteinExistence type="predicted"/>
<dbReference type="Pfam" id="PF06080">
    <property type="entry name" value="DUF938"/>
    <property type="match status" value="1"/>
</dbReference>
<dbReference type="PANTHER" id="PTHR20974">
    <property type="entry name" value="UPF0585 PROTEIN CG18661"/>
    <property type="match status" value="1"/>
</dbReference>
<dbReference type="InterPro" id="IPR010342">
    <property type="entry name" value="DUF938"/>
</dbReference>
<evidence type="ECO:0000313" key="1">
    <source>
        <dbReference type="EMBL" id="MBS8259662.1"/>
    </source>
</evidence>
<dbReference type="AlphaFoldDB" id="A0A944CC17"/>
<sequence>MLPFSAAAENNKRPILEKLKDAFSESTRVLEIASGTGQHAVFFVENLPHLDWRPSDLDENLPAIDQRIVQADADLANLLAPIELDMSDLPWPVSASDYEDAYDGIYTANSLHIVSWELVEAFFEGVGETLAPGGVLCIYGPFKYEGTFTTASNETFDKSLRDRNPESGIRDFEAVNELAEKIGLKLIADHPMPANNQLLVWKRAS</sequence>
<dbReference type="RefSeq" id="WP_213215236.1">
    <property type="nucleotide sequence ID" value="NZ_QTKU01000001.1"/>
</dbReference>
<name>A0A944CC17_9HYPH</name>
<dbReference type="Gene3D" id="3.40.50.150">
    <property type="entry name" value="Vaccinia Virus protein VP39"/>
    <property type="match status" value="1"/>
</dbReference>
<gene>
    <name evidence="1" type="ORF">DYI23_05470</name>
</gene>
<dbReference type="SUPFAM" id="SSF53335">
    <property type="entry name" value="S-adenosyl-L-methionine-dependent methyltransferases"/>
    <property type="match status" value="1"/>
</dbReference>
<reference evidence="1" key="1">
    <citation type="submission" date="2018-08" db="EMBL/GenBank/DDBJ databases">
        <authorList>
            <person name="Jin W."/>
            <person name="Wang H."/>
            <person name="Yang Y."/>
            <person name="Li M."/>
            <person name="Liu J."/>
        </authorList>
    </citation>
    <scope>NUCLEOTIDE SEQUENCE</scope>
    <source>
        <strain evidence="1">AESS21</strain>
    </source>
</reference>
<comment type="caution">
    <text evidence="1">The sequence shown here is derived from an EMBL/GenBank/DDBJ whole genome shotgun (WGS) entry which is preliminary data.</text>
</comment>
<evidence type="ECO:0000313" key="2">
    <source>
        <dbReference type="Proteomes" id="UP000705379"/>
    </source>
</evidence>
<organism evidence="1 2">
    <name type="scientific">Roseibium polysiphoniae</name>
    <dbReference type="NCBI Taxonomy" id="2571221"/>
    <lineage>
        <taxon>Bacteria</taxon>
        <taxon>Pseudomonadati</taxon>
        <taxon>Pseudomonadota</taxon>
        <taxon>Alphaproteobacteria</taxon>
        <taxon>Hyphomicrobiales</taxon>
        <taxon>Stappiaceae</taxon>
        <taxon>Roseibium</taxon>
    </lineage>
</organism>
<dbReference type="PANTHER" id="PTHR20974:SF0">
    <property type="entry name" value="UPF0585 PROTEIN CG18661"/>
    <property type="match status" value="1"/>
</dbReference>
<reference evidence="1" key="2">
    <citation type="journal article" date="2021" name="Microorganisms">
        <title>Bacterial Dimethylsulfoniopropionate Biosynthesis in the East China Sea.</title>
        <authorList>
            <person name="Liu J."/>
            <person name="Zhang Y."/>
            <person name="Liu J."/>
            <person name="Zhong H."/>
            <person name="Williams B.T."/>
            <person name="Zheng Y."/>
            <person name="Curson A.R.J."/>
            <person name="Sun C."/>
            <person name="Sun H."/>
            <person name="Song D."/>
            <person name="Wagner Mackenzie B."/>
            <person name="Bermejo Martinez A."/>
            <person name="Todd J.D."/>
            <person name="Zhang X.H."/>
        </authorList>
    </citation>
    <scope>NUCLEOTIDE SEQUENCE</scope>
    <source>
        <strain evidence="1">AESS21</strain>
    </source>
</reference>
<protein>
    <submittedName>
        <fullName evidence="1">DUF938 domain-containing protein</fullName>
    </submittedName>
</protein>
<accession>A0A944CC17</accession>
<dbReference type="EMBL" id="QTKU01000001">
    <property type="protein sequence ID" value="MBS8259662.1"/>
    <property type="molecule type" value="Genomic_DNA"/>
</dbReference>